<reference evidence="2 3" key="1">
    <citation type="submission" date="2019-03" db="EMBL/GenBank/DDBJ databases">
        <title>Draft genome sequences of novel Actinobacteria.</title>
        <authorList>
            <person name="Sahin N."/>
            <person name="Ay H."/>
            <person name="Saygin H."/>
        </authorList>
    </citation>
    <scope>NUCLEOTIDE SEQUENCE [LARGE SCALE GENOMIC DNA]</scope>
    <source>
        <strain evidence="2 3">5K138</strain>
    </source>
</reference>
<protein>
    <submittedName>
        <fullName evidence="2">Uncharacterized protein</fullName>
    </submittedName>
</protein>
<keyword evidence="1" id="KW-1133">Transmembrane helix</keyword>
<proteinExistence type="predicted"/>
<feature type="transmembrane region" description="Helical" evidence="1">
    <location>
        <begin position="15"/>
        <end position="34"/>
    </location>
</feature>
<name>A0A4R5CNX0_9ACTN</name>
<feature type="transmembrane region" description="Helical" evidence="1">
    <location>
        <begin position="169"/>
        <end position="189"/>
    </location>
</feature>
<evidence type="ECO:0000313" key="3">
    <source>
        <dbReference type="Proteomes" id="UP000294739"/>
    </source>
</evidence>
<keyword evidence="3" id="KW-1185">Reference proteome</keyword>
<evidence type="ECO:0000256" key="1">
    <source>
        <dbReference type="SAM" id="Phobius"/>
    </source>
</evidence>
<gene>
    <name evidence="2" type="ORF">E1269_26610</name>
</gene>
<keyword evidence="1" id="KW-0812">Transmembrane</keyword>
<dbReference type="AlphaFoldDB" id="A0A4R5CNX0"/>
<evidence type="ECO:0000313" key="2">
    <source>
        <dbReference type="EMBL" id="TDE00094.1"/>
    </source>
</evidence>
<organism evidence="2 3">
    <name type="scientific">Jiangella asiatica</name>
    <dbReference type="NCBI Taxonomy" id="2530372"/>
    <lineage>
        <taxon>Bacteria</taxon>
        <taxon>Bacillati</taxon>
        <taxon>Actinomycetota</taxon>
        <taxon>Actinomycetes</taxon>
        <taxon>Jiangellales</taxon>
        <taxon>Jiangellaceae</taxon>
        <taxon>Jiangella</taxon>
    </lineage>
</organism>
<dbReference type="EMBL" id="SMKZ01000055">
    <property type="protein sequence ID" value="TDE00094.1"/>
    <property type="molecule type" value="Genomic_DNA"/>
</dbReference>
<accession>A0A4R5CNX0</accession>
<dbReference type="InParanoid" id="A0A4R5CNX0"/>
<dbReference type="OrthoDB" id="3432359at2"/>
<keyword evidence="1" id="KW-0472">Membrane</keyword>
<feature type="transmembrane region" description="Helical" evidence="1">
    <location>
        <begin position="40"/>
        <end position="58"/>
    </location>
</feature>
<comment type="caution">
    <text evidence="2">The sequence shown here is derived from an EMBL/GenBank/DDBJ whole genome shotgun (WGS) entry which is preliminary data.</text>
</comment>
<sequence>MIDLELRPSPARRRLAYVMTAVVGAVFAIGGTIAAGVPGLLIGLAVSALMLAVMYGHLRRSRIVVTSSEIVVHGLVITRRRERSRAASVVRAVVIPVRGPAVDTVFVRAADDSRLLRIHGNNYEAEDLDRLVAHLRLPSTGPDRPVTAGQLDRAYPSLVPWVEAHPFRFSFAVAFGFVTLVVVVGIVVASL</sequence>
<dbReference type="Proteomes" id="UP000294739">
    <property type="component" value="Unassembled WGS sequence"/>
</dbReference>
<dbReference type="RefSeq" id="WP_131900292.1">
    <property type="nucleotide sequence ID" value="NZ_SMKZ01000055.1"/>
</dbReference>